<dbReference type="Gene3D" id="2.60.40.10">
    <property type="entry name" value="Immunoglobulins"/>
    <property type="match status" value="1"/>
</dbReference>
<dbReference type="OrthoDB" id="345880at2"/>
<dbReference type="RefSeq" id="WP_135643129.1">
    <property type="nucleotide sequence ID" value="NZ_RQGH01000026.1"/>
</dbReference>
<dbReference type="Pfam" id="PF05345">
    <property type="entry name" value="He_PIG"/>
    <property type="match status" value="1"/>
</dbReference>
<dbReference type="AlphaFoldDB" id="A0A4Z1A5A7"/>
<dbReference type="EMBL" id="RQGH01000026">
    <property type="protein sequence ID" value="TGL65317.1"/>
    <property type="molecule type" value="Genomic_DNA"/>
</dbReference>
<keyword evidence="5" id="KW-1185">Reference proteome</keyword>
<reference evidence="4" key="1">
    <citation type="journal article" date="2019" name="PLoS Negl. Trop. Dis.">
        <title>Revisiting the worldwide diversity of Leptospira species in the environment.</title>
        <authorList>
            <person name="Vincent A.T."/>
            <person name="Schiettekatte O."/>
            <person name="Bourhy P."/>
            <person name="Veyrier F.J."/>
            <person name="Picardeau M."/>
        </authorList>
    </citation>
    <scope>NUCLEOTIDE SEQUENCE [LARGE SCALE GENOMIC DNA]</scope>
    <source>
        <strain evidence="4">201702451</strain>
    </source>
</reference>
<dbReference type="Gene3D" id="3.50.30.30">
    <property type="match status" value="1"/>
</dbReference>
<evidence type="ECO:0000256" key="2">
    <source>
        <dbReference type="ARBA" id="ARBA00023180"/>
    </source>
</evidence>
<evidence type="ECO:0000313" key="4">
    <source>
        <dbReference type="EMBL" id="TGL65317.1"/>
    </source>
</evidence>
<proteinExistence type="predicted"/>
<name>A0A4Z1A5A7_9LEPT</name>
<feature type="domain" description="PA" evidence="3">
    <location>
        <begin position="158"/>
        <end position="245"/>
    </location>
</feature>
<evidence type="ECO:0000313" key="5">
    <source>
        <dbReference type="Proteomes" id="UP000297567"/>
    </source>
</evidence>
<organism evidence="4 5">
    <name type="scientific">Leptospira jelokensis</name>
    <dbReference type="NCBI Taxonomy" id="2484931"/>
    <lineage>
        <taxon>Bacteria</taxon>
        <taxon>Pseudomonadati</taxon>
        <taxon>Spirochaetota</taxon>
        <taxon>Spirochaetia</taxon>
        <taxon>Leptospirales</taxon>
        <taxon>Leptospiraceae</taxon>
        <taxon>Leptospira</taxon>
    </lineage>
</organism>
<dbReference type="InterPro" id="IPR046450">
    <property type="entry name" value="PA_dom_sf"/>
</dbReference>
<dbReference type="PANTHER" id="PTHR22702">
    <property type="entry name" value="PROTEASE-ASSOCIATED DOMAIN-CONTAINING PROTEIN"/>
    <property type="match status" value="1"/>
</dbReference>
<dbReference type="Pfam" id="PF02225">
    <property type="entry name" value="PA"/>
    <property type="match status" value="1"/>
</dbReference>
<dbReference type="PANTHER" id="PTHR22702:SF1">
    <property type="entry name" value="PROTEASE-ASSOCIATED DOMAIN-CONTAINING PROTEIN 1"/>
    <property type="match status" value="1"/>
</dbReference>
<dbReference type="Proteomes" id="UP000297567">
    <property type="component" value="Unassembled WGS sequence"/>
</dbReference>
<dbReference type="InterPro" id="IPR013783">
    <property type="entry name" value="Ig-like_fold"/>
</dbReference>
<accession>A0A4Z1A5A7</accession>
<dbReference type="SUPFAM" id="SSF52025">
    <property type="entry name" value="PA domain"/>
    <property type="match status" value="1"/>
</dbReference>
<comment type="caution">
    <text evidence="4">The sequence shown here is derived from an EMBL/GenBank/DDBJ whole genome shotgun (WGS) entry which is preliminary data.</text>
</comment>
<protein>
    <recommendedName>
        <fullName evidence="3">PA domain-containing protein</fullName>
    </recommendedName>
</protein>
<dbReference type="CDD" id="cd04818">
    <property type="entry name" value="PA_subtilisin_1"/>
    <property type="match status" value="1"/>
</dbReference>
<keyword evidence="2" id="KW-0325">Glycoprotein</keyword>
<dbReference type="InterPro" id="IPR003137">
    <property type="entry name" value="PA_domain"/>
</dbReference>
<keyword evidence="1" id="KW-0732">Signal</keyword>
<sequence length="260" mass="27300">MKSVILILFSSFFLLVNCETANKENVGAVLALLNPPTSSNPETVVEDNQVTVNFSYTVVDLGAGIPVSITSSGVTPSTGLTFSVSPSLPAGLSLNSSTGEISGTPSLYVAKTDYDITGQINQSSKTVRINFGISRLTNDRLSETIPSRPIGLNLTYNVTGQLIEANPNDGCSAITNNISGKVALIRRGTCAFHDKVINAQNAGAIAVIHYDNNISDTVPVVNPYPNPSLITIPTTVISGNAGTNLVNSLATFNTNATLRR</sequence>
<evidence type="ECO:0000259" key="3">
    <source>
        <dbReference type="Pfam" id="PF02225"/>
    </source>
</evidence>
<gene>
    <name evidence="4" type="ORF">EHQ62_12120</name>
</gene>
<evidence type="ECO:0000256" key="1">
    <source>
        <dbReference type="ARBA" id="ARBA00022729"/>
    </source>
</evidence>